<reference evidence="1" key="1">
    <citation type="journal article" date="2018" name="DNA Res.">
        <title>Multiple hybrid de novo genome assembly of finger millet, an orphan allotetraploid crop.</title>
        <authorList>
            <person name="Hatakeyama M."/>
            <person name="Aluri S."/>
            <person name="Balachadran M.T."/>
            <person name="Sivarajan S.R."/>
            <person name="Patrignani A."/>
            <person name="Gruter S."/>
            <person name="Poveda L."/>
            <person name="Shimizu-Inatsugi R."/>
            <person name="Baeten J."/>
            <person name="Francoijs K.J."/>
            <person name="Nataraja K.N."/>
            <person name="Reddy Y.A.N."/>
            <person name="Phadnis S."/>
            <person name="Ravikumar R.L."/>
            <person name="Schlapbach R."/>
            <person name="Sreeman S.M."/>
            <person name="Shimizu K.K."/>
        </authorList>
    </citation>
    <scope>NUCLEOTIDE SEQUENCE</scope>
</reference>
<dbReference type="SUPFAM" id="SSF56112">
    <property type="entry name" value="Protein kinase-like (PK-like)"/>
    <property type="match status" value="1"/>
</dbReference>
<dbReference type="Proteomes" id="UP001054889">
    <property type="component" value="Unassembled WGS sequence"/>
</dbReference>
<dbReference type="EMBL" id="BQKI01000077">
    <property type="protein sequence ID" value="GJN24450.1"/>
    <property type="molecule type" value="Genomic_DNA"/>
</dbReference>
<evidence type="ECO:0000313" key="2">
    <source>
        <dbReference type="Proteomes" id="UP001054889"/>
    </source>
</evidence>
<keyword evidence="2" id="KW-1185">Reference proteome</keyword>
<evidence type="ECO:0000313" key="1">
    <source>
        <dbReference type="EMBL" id="GJN24450.1"/>
    </source>
</evidence>
<proteinExistence type="predicted"/>
<name>A0AAV5EQD8_ELECO</name>
<dbReference type="InterPro" id="IPR011009">
    <property type="entry name" value="Kinase-like_dom_sf"/>
</dbReference>
<protein>
    <submittedName>
        <fullName evidence="1">Uncharacterized protein</fullName>
    </submittedName>
</protein>
<gene>
    <name evidence="1" type="primary">gb12188</name>
    <name evidence="1" type="ORF">PR202_gb12188</name>
</gene>
<organism evidence="1 2">
    <name type="scientific">Eleusine coracana subsp. coracana</name>
    <dbReference type="NCBI Taxonomy" id="191504"/>
    <lineage>
        <taxon>Eukaryota</taxon>
        <taxon>Viridiplantae</taxon>
        <taxon>Streptophyta</taxon>
        <taxon>Embryophyta</taxon>
        <taxon>Tracheophyta</taxon>
        <taxon>Spermatophyta</taxon>
        <taxon>Magnoliopsida</taxon>
        <taxon>Liliopsida</taxon>
        <taxon>Poales</taxon>
        <taxon>Poaceae</taxon>
        <taxon>PACMAD clade</taxon>
        <taxon>Chloridoideae</taxon>
        <taxon>Cynodonteae</taxon>
        <taxon>Eleusininae</taxon>
        <taxon>Eleusine</taxon>
    </lineage>
</organism>
<reference evidence="1" key="2">
    <citation type="submission" date="2021-12" db="EMBL/GenBank/DDBJ databases">
        <title>Resequencing data analysis of finger millet.</title>
        <authorList>
            <person name="Hatakeyama M."/>
            <person name="Aluri S."/>
            <person name="Balachadran M.T."/>
            <person name="Sivarajan S.R."/>
            <person name="Poveda L."/>
            <person name="Shimizu-Inatsugi R."/>
            <person name="Schlapbach R."/>
            <person name="Sreeman S.M."/>
            <person name="Shimizu K.K."/>
        </authorList>
    </citation>
    <scope>NUCLEOTIDE SEQUENCE</scope>
</reference>
<comment type="caution">
    <text evidence="1">The sequence shown here is derived from an EMBL/GenBank/DDBJ whole genome shotgun (WGS) entry which is preliminary data.</text>
</comment>
<accession>A0AAV5EQD8</accession>
<dbReference type="AlphaFoldDB" id="A0AAV5EQD8"/>
<sequence length="69" mass="7735">MLVRLIGYVLPEQDELFLVYEQMPNGSMDTTCTSRRRAGCSGCIASGVCSTSTEDWEQAFSKELLYQMS</sequence>